<keyword evidence="12" id="KW-1185">Reference proteome</keyword>
<keyword evidence="8" id="KW-0675">Receptor</keyword>
<feature type="region of interest" description="Disordered" evidence="10">
    <location>
        <begin position="261"/>
        <end position="281"/>
    </location>
</feature>
<evidence type="ECO:0000259" key="11">
    <source>
        <dbReference type="SMART" id="SM00399"/>
    </source>
</evidence>
<organism evidence="12 13">
    <name type="scientific">Macrostomum lignano</name>
    <dbReference type="NCBI Taxonomy" id="282301"/>
    <lineage>
        <taxon>Eukaryota</taxon>
        <taxon>Metazoa</taxon>
        <taxon>Spiralia</taxon>
        <taxon>Lophotrochozoa</taxon>
        <taxon>Platyhelminthes</taxon>
        <taxon>Rhabditophora</taxon>
        <taxon>Macrostomorpha</taxon>
        <taxon>Macrostomida</taxon>
        <taxon>Macrostomidae</taxon>
        <taxon>Macrostomum</taxon>
    </lineage>
</organism>
<evidence type="ECO:0000256" key="3">
    <source>
        <dbReference type="ARBA" id="ARBA00022771"/>
    </source>
</evidence>
<dbReference type="GO" id="GO:0005634">
    <property type="term" value="C:nucleus"/>
    <property type="evidence" value="ECO:0007669"/>
    <property type="project" value="UniProtKB-SubCell"/>
</dbReference>
<dbReference type="SMART" id="SM00399">
    <property type="entry name" value="ZnF_C4"/>
    <property type="match status" value="1"/>
</dbReference>
<evidence type="ECO:0000256" key="10">
    <source>
        <dbReference type="SAM" id="MobiDB-lite"/>
    </source>
</evidence>
<evidence type="ECO:0000313" key="13">
    <source>
        <dbReference type="WBParaSite" id="maker-uti_cns_0014826-snap-gene-0.2-mRNA-1"/>
    </source>
</evidence>
<dbReference type="PRINTS" id="PR00047">
    <property type="entry name" value="STROIDFINGER"/>
</dbReference>
<dbReference type="AlphaFoldDB" id="A0A1I8IPU6"/>
<evidence type="ECO:0000313" key="12">
    <source>
        <dbReference type="Proteomes" id="UP000095280"/>
    </source>
</evidence>
<protein>
    <submittedName>
        <fullName evidence="13">Nuclear receptor domain-containing protein</fullName>
    </submittedName>
</protein>
<dbReference type="Gene3D" id="1.10.565.10">
    <property type="entry name" value="Retinoid X Receptor"/>
    <property type="match status" value="1"/>
</dbReference>
<feature type="domain" description="Nuclear receptor" evidence="11">
    <location>
        <begin position="43"/>
        <end position="252"/>
    </location>
</feature>
<feature type="compositionally biased region" description="Low complexity" evidence="10">
    <location>
        <begin position="13"/>
        <end position="40"/>
    </location>
</feature>
<evidence type="ECO:0000256" key="8">
    <source>
        <dbReference type="ARBA" id="ARBA00023170"/>
    </source>
</evidence>
<dbReference type="GO" id="GO:0043565">
    <property type="term" value="F:sequence-specific DNA binding"/>
    <property type="evidence" value="ECO:0007669"/>
    <property type="project" value="InterPro"/>
</dbReference>
<dbReference type="WBParaSite" id="maker-uti_cns_0014826-snap-gene-0.2-mRNA-1">
    <property type="protein sequence ID" value="maker-uti_cns_0014826-snap-gene-0.2-mRNA-1"/>
    <property type="gene ID" value="maker-uti_cns_0014826-snap-gene-0.2"/>
</dbReference>
<evidence type="ECO:0000256" key="9">
    <source>
        <dbReference type="ARBA" id="ARBA00023242"/>
    </source>
</evidence>
<name>A0A1I8IPU6_9PLAT</name>
<feature type="region of interest" description="Disordered" evidence="10">
    <location>
        <begin position="1"/>
        <end position="43"/>
    </location>
</feature>
<keyword evidence="2" id="KW-0479">Metal-binding</keyword>
<evidence type="ECO:0000256" key="2">
    <source>
        <dbReference type="ARBA" id="ARBA00022723"/>
    </source>
</evidence>
<accession>A0A1I8IPU6</accession>
<evidence type="ECO:0000256" key="1">
    <source>
        <dbReference type="ARBA" id="ARBA00004123"/>
    </source>
</evidence>
<keyword evidence="6" id="KW-0238">DNA-binding</keyword>
<dbReference type="GO" id="GO:0008270">
    <property type="term" value="F:zinc ion binding"/>
    <property type="evidence" value="ECO:0007669"/>
    <property type="project" value="UniProtKB-KW"/>
</dbReference>
<keyword evidence="3" id="KW-0863">Zinc-finger</keyword>
<keyword evidence="5" id="KW-0805">Transcription regulation</keyword>
<dbReference type="Gene3D" id="3.30.50.10">
    <property type="entry name" value="Erythroid Transcription Factor GATA-1, subunit A"/>
    <property type="match status" value="1"/>
</dbReference>
<keyword evidence="4" id="KW-0862">Zinc</keyword>
<evidence type="ECO:0000256" key="7">
    <source>
        <dbReference type="ARBA" id="ARBA00023163"/>
    </source>
</evidence>
<dbReference type="Pfam" id="PF00105">
    <property type="entry name" value="zf-C4"/>
    <property type="match status" value="2"/>
</dbReference>
<dbReference type="PANTHER" id="PTHR45805">
    <property type="entry name" value="NUCLEAR HORMONE RECEPTOR HR3-RELATED"/>
    <property type="match status" value="1"/>
</dbReference>
<dbReference type="InterPro" id="IPR001628">
    <property type="entry name" value="Znf_hrmn_rcpt"/>
</dbReference>
<sequence>SRLLLPARKSLDLSTSMSGKSSVSAVSNSASGSASGLSNSPRGSSCAVCQDVASGVHYGVPTCEGCKGAPCVRKQRGSVAAHFANPWRPRAAGAAVSRREFRWRRRPQRGPPPESPGADELAEILGPENVGEVRVWAEVGEPVLSKGGAFTDEVLRILDTGEAERAFLTADFLLEVTMPGKAAMTERAMVTALMSLRLSPSRALRLFPPYRVVPQPGRRLLPRQPLAITPQTRNACQWCRLKKCCAVNMGRQRSKLGRRARLDADNGNGGRGVGGAKRRTSSRLRRALDQQLLRFIELKRWEFENQVRRRTYFRRQASLNSDKSPLSEAWLTGCQPLLSGQSLVRLCHRLTGDTDSRSARVALLTLRSSGRVRRFGQYWEADLNDQFSQNPVCGRAIAESTELILEGHRRTAYFCQDRMSKFRAERLPMLREPAIGEEAAVLNHLVGCIPQLMLRIVAFARNILGSSAAAHGHSDQQQLDDSDHNRVLASRCSDVLLDSDKRRLIVHHCFKVIAMRFCDALIQSGEGYIIDPALHYRLTKEFLVTANHPMLSQLFLKFFDVSTVWDSHGITEQELAFLSAICLTSPFLDSKNDAFSSSSETQFDDANAVVSVHSAVIGLFWIHLRSAEMTRRGCDPAKVKLDSRLNLELRVQALSRIMDLSAVFDALQSVDGVHKQNEAMIDSIVERLSASCSTSGQPDGFPDFSAAFNPVGHPAPDPQRLNQYGAGVYQEVFGPAANSAQAISAKNFECPLSRPECDE</sequence>
<dbReference type="InterPro" id="IPR013088">
    <property type="entry name" value="Znf_NHR/GATA"/>
</dbReference>
<evidence type="ECO:0000256" key="6">
    <source>
        <dbReference type="ARBA" id="ARBA00023125"/>
    </source>
</evidence>
<dbReference type="GO" id="GO:0003700">
    <property type="term" value="F:DNA-binding transcription factor activity"/>
    <property type="evidence" value="ECO:0007669"/>
    <property type="project" value="InterPro"/>
</dbReference>
<comment type="subcellular location">
    <subcellularLocation>
        <location evidence="1">Nucleus</location>
    </subcellularLocation>
</comment>
<dbReference type="InterPro" id="IPR035500">
    <property type="entry name" value="NHR-like_dom_sf"/>
</dbReference>
<dbReference type="Proteomes" id="UP000095280">
    <property type="component" value="Unplaced"/>
</dbReference>
<evidence type="ECO:0000256" key="4">
    <source>
        <dbReference type="ARBA" id="ARBA00022833"/>
    </source>
</evidence>
<dbReference type="SUPFAM" id="SSF57716">
    <property type="entry name" value="Glucocorticoid receptor-like (DNA-binding domain)"/>
    <property type="match status" value="1"/>
</dbReference>
<evidence type="ECO:0000256" key="5">
    <source>
        <dbReference type="ARBA" id="ARBA00023015"/>
    </source>
</evidence>
<keyword evidence="7" id="KW-0804">Transcription</keyword>
<feature type="region of interest" description="Disordered" evidence="10">
    <location>
        <begin position="98"/>
        <end position="120"/>
    </location>
</feature>
<proteinExistence type="predicted"/>
<reference evidence="13" key="1">
    <citation type="submission" date="2016-11" db="UniProtKB">
        <authorList>
            <consortium name="WormBaseParasite"/>
        </authorList>
    </citation>
    <scope>IDENTIFICATION</scope>
</reference>
<keyword evidence="9" id="KW-0539">Nucleus</keyword>